<evidence type="ECO:0000313" key="2">
    <source>
        <dbReference type="EMBL" id="KTC64644.1"/>
    </source>
</evidence>
<dbReference type="Pfam" id="PF00300">
    <property type="entry name" value="His_Phos_1"/>
    <property type="match status" value="1"/>
</dbReference>
<evidence type="ECO:0000256" key="1">
    <source>
        <dbReference type="SAM" id="MobiDB-lite"/>
    </source>
</evidence>
<dbReference type="PATRIC" id="fig|45056.6.peg.1999"/>
<sequence>MVSEAAIDEPSQEAFSHINYHRNVSTLINALNACVENDTDQKRHIFTRLHEITHAYLQENALNIRKQILFSRHAQSQMWSQKGFGFTPNAPISEEARLNLSDTHKSTNHLFYFRNTTQKTRIIISPLTRAIQTAGLIIPDKCNANVSIEPALSENSINPSGYDIRAPEDLIKVRNHLSFWRHPLKFLFFYISYFLFGPEHFDEQRMMRQRAMMRIEKHNEGPTIFTNEQEVDQNLTVTSEEKIRKIRDLINDTEEDTLWFIGHGNNFKRFFKRIFNISIRFDFTETQGVYQVSTEEDNLSFFIPPYSLVINQKTGALEGKYTGTLKVVPIPPELNAFCSSYAIMQETGLRRDSTDALTPDSSATPLTPTEPQEDPFVPLLHERRLSTSSSSEPEPEFDMPSLPISTEEPDSTTAIPTS</sequence>
<feature type="compositionally biased region" description="Polar residues" evidence="1">
    <location>
        <begin position="355"/>
        <end position="370"/>
    </location>
</feature>
<organism evidence="2 4">
    <name type="scientific">Legionella adelaidensis</name>
    <dbReference type="NCBI Taxonomy" id="45056"/>
    <lineage>
        <taxon>Bacteria</taxon>
        <taxon>Pseudomonadati</taxon>
        <taxon>Pseudomonadota</taxon>
        <taxon>Gammaproteobacteria</taxon>
        <taxon>Legionellales</taxon>
        <taxon>Legionellaceae</taxon>
        <taxon>Legionella</taxon>
    </lineage>
</organism>
<dbReference type="InterPro" id="IPR029033">
    <property type="entry name" value="His_PPase_superfam"/>
</dbReference>
<dbReference type="RefSeq" id="WP_058462999.1">
    <property type="nucleotide sequence ID" value="NZ_CAAAHS010000001.1"/>
</dbReference>
<dbReference type="Proteomes" id="UP000281170">
    <property type="component" value="Plasmid 24"/>
</dbReference>
<reference evidence="2 4" key="1">
    <citation type="submission" date="2015-11" db="EMBL/GenBank/DDBJ databases">
        <title>Identification of large and diverse effector repertoires of 38 Legionella species.</title>
        <authorList>
            <person name="Burstein D."/>
            <person name="Amaro F."/>
            <person name="Zusman T."/>
            <person name="Lifshitz Z."/>
            <person name="Cohen O."/>
            <person name="Gilbert J.A."/>
            <person name="Pupko T."/>
            <person name="Shuman H.A."/>
            <person name="Segal G."/>
        </authorList>
    </citation>
    <scope>NUCLEOTIDE SEQUENCE [LARGE SCALE GENOMIC DNA]</scope>
    <source>
        <strain evidence="2 4">1762-AUS-E</strain>
    </source>
</reference>
<dbReference type="Gene3D" id="3.40.50.1240">
    <property type="entry name" value="Phosphoglycerate mutase-like"/>
    <property type="match status" value="1"/>
</dbReference>
<dbReference type="EMBL" id="LNKA01000019">
    <property type="protein sequence ID" value="KTC64644.1"/>
    <property type="molecule type" value="Genomic_DNA"/>
</dbReference>
<dbReference type="OrthoDB" id="5633364at2"/>
<evidence type="ECO:0000313" key="4">
    <source>
        <dbReference type="Proteomes" id="UP000054859"/>
    </source>
</evidence>
<dbReference type="STRING" id="45056.Lade_1938"/>
<dbReference type="KEGG" id="ladl:NCTC12735_01759"/>
<gene>
    <name evidence="2" type="ORF">Lade_1938</name>
    <name evidence="3" type="ORF">NCTC12735_01759</name>
</gene>
<reference evidence="3 5" key="2">
    <citation type="submission" date="2018-12" db="EMBL/GenBank/DDBJ databases">
        <authorList>
            <consortium name="Pathogen Informatics"/>
        </authorList>
    </citation>
    <scope>NUCLEOTIDE SEQUENCE [LARGE SCALE GENOMIC DNA]</scope>
    <source>
        <strain evidence="3 5">NCTC12735</strain>
        <plasmid evidence="5">24</plasmid>
    </source>
</reference>
<evidence type="ECO:0000313" key="5">
    <source>
        <dbReference type="Proteomes" id="UP000281170"/>
    </source>
</evidence>
<keyword evidence="3" id="KW-0614">Plasmid</keyword>
<dbReference type="InterPro" id="IPR013078">
    <property type="entry name" value="His_Pase_superF_clade-1"/>
</dbReference>
<dbReference type="CDD" id="cd07067">
    <property type="entry name" value="HP_PGM_like"/>
    <property type="match status" value="1"/>
</dbReference>
<accession>A0A0W0R0M7</accession>
<geneLocation type="plasmid" evidence="3 5">
    <name>24</name>
</geneLocation>
<dbReference type="Proteomes" id="UP000054859">
    <property type="component" value="Unassembled WGS sequence"/>
</dbReference>
<name>A0A0W0R0M7_9GAMM</name>
<dbReference type="AlphaFoldDB" id="A0A0W0R0M7"/>
<evidence type="ECO:0000313" key="3">
    <source>
        <dbReference type="EMBL" id="VEH86112.1"/>
    </source>
</evidence>
<feature type="region of interest" description="Disordered" evidence="1">
    <location>
        <begin position="350"/>
        <end position="418"/>
    </location>
</feature>
<proteinExistence type="predicted"/>
<keyword evidence="4" id="KW-1185">Reference proteome</keyword>
<protein>
    <submittedName>
        <fullName evidence="2">Coiled-coil protein</fullName>
    </submittedName>
</protein>
<dbReference type="EMBL" id="LR134433">
    <property type="protein sequence ID" value="VEH86112.1"/>
    <property type="molecule type" value="Genomic_DNA"/>
</dbReference>
<dbReference type="SUPFAM" id="SSF53254">
    <property type="entry name" value="Phosphoglycerate mutase-like"/>
    <property type="match status" value="1"/>
</dbReference>